<dbReference type="EMBL" id="CP000304">
    <property type="protein sequence ID" value="ABP81536.1"/>
    <property type="molecule type" value="Genomic_DNA"/>
</dbReference>
<sequence length="113" mass="12589">MRVGTNAAPLMFAGTFLEYRTMTAAQQFLTAAFPEFEVLTEPRPDGGLLLTLRNDDRTLVKRALSKGQTQTRIQLEWVVSSVRRDLALEAGMSPSIAHLQSQSRTALPTYEYA</sequence>
<accession>A4VRD5</accession>
<dbReference type="Proteomes" id="UP000000233">
    <property type="component" value="Chromosome"/>
</dbReference>
<gene>
    <name evidence="1" type="ordered locus">PST_3913</name>
</gene>
<evidence type="ECO:0000313" key="2">
    <source>
        <dbReference type="Proteomes" id="UP000000233"/>
    </source>
</evidence>
<dbReference type="Pfam" id="PF12021">
    <property type="entry name" value="DUF3509"/>
    <property type="match status" value="1"/>
</dbReference>
<evidence type="ECO:0000313" key="1">
    <source>
        <dbReference type="EMBL" id="ABP81536.1"/>
    </source>
</evidence>
<protein>
    <recommendedName>
        <fullName evidence="3">DUF3509 domain-containing protein</fullName>
    </recommendedName>
</protein>
<dbReference type="HOGENOM" id="CLU_171086_0_0_6"/>
<name>A4VRD5_STUS1</name>
<organism evidence="1 2">
    <name type="scientific">Stutzerimonas stutzeri (strain A1501)</name>
    <name type="common">Pseudomonas stutzeri</name>
    <dbReference type="NCBI Taxonomy" id="379731"/>
    <lineage>
        <taxon>Bacteria</taxon>
        <taxon>Pseudomonadati</taxon>
        <taxon>Pseudomonadota</taxon>
        <taxon>Gammaproteobacteria</taxon>
        <taxon>Pseudomonadales</taxon>
        <taxon>Pseudomonadaceae</taxon>
        <taxon>Stutzerimonas</taxon>
    </lineage>
</organism>
<dbReference type="InterPro" id="IPR021898">
    <property type="entry name" value="DUF3509"/>
</dbReference>
<proteinExistence type="predicted"/>
<dbReference type="KEGG" id="psa:PST_3913"/>
<keyword evidence="2" id="KW-1185">Reference proteome</keyword>
<dbReference type="AlphaFoldDB" id="A4VRD5"/>
<reference evidence="1 2" key="1">
    <citation type="journal article" date="2008" name="Proc. Natl. Acad. Sci. U.S.A.">
        <title>Nitrogen fixation island and rhizosphere competence traits in the genome of root-associated Pseudomonas stutzeri A1501.</title>
        <authorList>
            <person name="Yan Y."/>
            <person name="Yang J."/>
            <person name="Dou Y."/>
            <person name="Chen M."/>
            <person name="Ping S."/>
            <person name="Peng J."/>
            <person name="Lu W."/>
            <person name="Zhang W."/>
            <person name="Yao Z."/>
            <person name="Li H."/>
            <person name="Liu W."/>
            <person name="He S."/>
            <person name="Geng L."/>
            <person name="Zhang X."/>
            <person name="Yang F."/>
            <person name="Yu H."/>
            <person name="Zhan Y."/>
            <person name="Li D."/>
            <person name="Lin Z."/>
            <person name="Wang Y."/>
            <person name="Elmerich C."/>
            <person name="Lin M."/>
            <person name="Jin Q."/>
        </authorList>
    </citation>
    <scope>NUCLEOTIDE SEQUENCE [LARGE SCALE GENOMIC DNA]</scope>
    <source>
        <strain evidence="1 2">A1501</strain>
    </source>
</reference>
<evidence type="ECO:0008006" key="3">
    <source>
        <dbReference type="Google" id="ProtNLM"/>
    </source>
</evidence>
<dbReference type="eggNOG" id="ENOG50348BR">
    <property type="taxonomic scope" value="Bacteria"/>
</dbReference>